<feature type="domain" description="FAD dependent oxidoreductase" evidence="5">
    <location>
        <begin position="6"/>
        <end position="363"/>
    </location>
</feature>
<keyword evidence="7" id="KW-1185">Reference proteome</keyword>
<evidence type="ECO:0000256" key="2">
    <source>
        <dbReference type="ARBA" id="ARBA00022630"/>
    </source>
</evidence>
<dbReference type="EC" id="1.5.3.2" evidence="6"/>
<dbReference type="GO" id="GO:0050131">
    <property type="term" value="F:N-methyl-L-amino-acid oxidase activity"/>
    <property type="evidence" value="ECO:0007669"/>
    <property type="project" value="UniProtKB-EC"/>
</dbReference>
<evidence type="ECO:0000256" key="4">
    <source>
        <dbReference type="ARBA" id="ARBA00023002"/>
    </source>
</evidence>
<protein>
    <submittedName>
        <fullName evidence="6">N-methyl-L-tryptophan oxidase</fullName>
        <ecNumber evidence="6">1.5.3.2</ecNumber>
    </submittedName>
</protein>
<sequence length="407" mass="43741">MSPSYDVIVLGLGGMGSAAVHQLAARDARVLGLEKYGPVHQRGSSHGGSRITRQSYFEDPAYVPLLLRSYELYDRLERDSGRRVATLCGGVMLGRPQSRTVAGSLLSARTWDLPHEMLDAQEIRRRFPTLAPAADEVALYEARAGFVRPEGTVAAQLQLATRGGAALHFQEPVTRWEALPGGRGVRVHTPEDTYTAGQLVVCPGAWAPWLLADLGVPFLIERQVMYWFAPDGGTAPYTPDRHPVYIWEDAAGVQIYGFPAIDGPDGGAKVAFFRKGTVCTPETIERTVHDDEVLAMAGQVRRRLPGLPGRFLKAGTCMYTNSPDEHFVITRHPAHPDAVTVACGFSGHGFKFVPVVGEILADLALSGATGHPVELFDPARLAAAPGCCSPPTPGCYSPPTPAQGGAR</sequence>
<proteinExistence type="predicted"/>
<dbReference type="PANTHER" id="PTHR10961">
    <property type="entry name" value="PEROXISOMAL SARCOSINE OXIDASE"/>
    <property type="match status" value="1"/>
</dbReference>
<evidence type="ECO:0000313" key="7">
    <source>
        <dbReference type="Proteomes" id="UP000830115"/>
    </source>
</evidence>
<organism evidence="6 7">
    <name type="scientific">Streptomyces halobius</name>
    <dbReference type="NCBI Taxonomy" id="2879846"/>
    <lineage>
        <taxon>Bacteria</taxon>
        <taxon>Bacillati</taxon>
        <taxon>Actinomycetota</taxon>
        <taxon>Actinomycetes</taxon>
        <taxon>Kitasatosporales</taxon>
        <taxon>Streptomycetaceae</taxon>
        <taxon>Streptomyces</taxon>
    </lineage>
</organism>
<evidence type="ECO:0000256" key="1">
    <source>
        <dbReference type="ARBA" id="ARBA00001974"/>
    </source>
</evidence>
<dbReference type="Proteomes" id="UP000830115">
    <property type="component" value="Chromosome"/>
</dbReference>
<evidence type="ECO:0000313" key="6">
    <source>
        <dbReference type="EMBL" id="UQA96820.1"/>
    </source>
</evidence>
<keyword evidence="4 6" id="KW-0560">Oxidoreductase</keyword>
<dbReference type="Gene3D" id="3.30.9.10">
    <property type="entry name" value="D-Amino Acid Oxidase, subunit A, domain 2"/>
    <property type="match status" value="1"/>
</dbReference>
<dbReference type="SUPFAM" id="SSF51905">
    <property type="entry name" value="FAD/NAD(P)-binding domain"/>
    <property type="match status" value="1"/>
</dbReference>
<dbReference type="RefSeq" id="WP_248867741.1">
    <property type="nucleotide sequence ID" value="NZ_CP086322.1"/>
</dbReference>
<dbReference type="Pfam" id="PF01266">
    <property type="entry name" value="DAO"/>
    <property type="match status" value="1"/>
</dbReference>
<keyword evidence="3" id="KW-0274">FAD</keyword>
<accession>A0ABY4MK86</accession>
<evidence type="ECO:0000256" key="3">
    <source>
        <dbReference type="ARBA" id="ARBA00022827"/>
    </source>
</evidence>
<reference evidence="6" key="1">
    <citation type="submission" date="2021-10" db="EMBL/GenBank/DDBJ databases">
        <title>Streptomyces nigrumlapis sp.nov.,an antimicrobial producing actinobacterium isolated from Black Gobi rocks.</title>
        <authorList>
            <person name="Wen Y."/>
            <person name="Zhang W."/>
            <person name="Liu X.G."/>
        </authorList>
    </citation>
    <scope>NUCLEOTIDE SEQUENCE</scope>
    <source>
        <strain evidence="6">ST13-2-2</strain>
    </source>
</reference>
<dbReference type="PANTHER" id="PTHR10961:SF7">
    <property type="entry name" value="FAD DEPENDENT OXIDOREDUCTASE DOMAIN-CONTAINING PROTEIN"/>
    <property type="match status" value="1"/>
</dbReference>
<dbReference type="InterPro" id="IPR045170">
    <property type="entry name" value="MTOX"/>
</dbReference>
<comment type="cofactor">
    <cofactor evidence="1">
        <name>FAD</name>
        <dbReference type="ChEBI" id="CHEBI:57692"/>
    </cofactor>
</comment>
<dbReference type="SUPFAM" id="SSF54373">
    <property type="entry name" value="FAD-linked reductases, C-terminal domain"/>
    <property type="match status" value="1"/>
</dbReference>
<dbReference type="InterPro" id="IPR006076">
    <property type="entry name" value="FAD-dep_OxRdtase"/>
</dbReference>
<evidence type="ECO:0000259" key="5">
    <source>
        <dbReference type="Pfam" id="PF01266"/>
    </source>
</evidence>
<dbReference type="NCBIfam" id="NF008425">
    <property type="entry name" value="PRK11259.1"/>
    <property type="match status" value="1"/>
</dbReference>
<gene>
    <name evidence="6" type="primary">solA</name>
    <name evidence="6" type="ORF">K9S39_37530</name>
</gene>
<dbReference type="Gene3D" id="3.50.50.60">
    <property type="entry name" value="FAD/NAD(P)-binding domain"/>
    <property type="match status" value="1"/>
</dbReference>
<dbReference type="InterPro" id="IPR036188">
    <property type="entry name" value="FAD/NAD-bd_sf"/>
</dbReference>
<keyword evidence="2" id="KW-0285">Flavoprotein</keyword>
<name>A0ABY4MK86_9ACTN</name>
<dbReference type="EMBL" id="CP086322">
    <property type="protein sequence ID" value="UQA96820.1"/>
    <property type="molecule type" value="Genomic_DNA"/>
</dbReference>